<gene>
    <name evidence="9" type="ORF">B7C51_02320</name>
</gene>
<evidence type="ECO:0000256" key="2">
    <source>
        <dbReference type="ARBA" id="ARBA00007935"/>
    </source>
</evidence>
<evidence type="ECO:0000313" key="10">
    <source>
        <dbReference type="Proteomes" id="UP000192727"/>
    </source>
</evidence>
<protein>
    <submittedName>
        <fullName evidence="9">Ferrichrome ABC transporter permease</fullName>
    </submittedName>
</protein>
<evidence type="ECO:0000256" key="7">
    <source>
        <dbReference type="ARBA" id="ARBA00023136"/>
    </source>
</evidence>
<reference evidence="9 10" key="1">
    <citation type="submission" date="2017-03" db="EMBL/GenBank/DDBJ databases">
        <title>Paenibacillus larvae genome sequencing.</title>
        <authorList>
            <person name="Dingman D.W."/>
        </authorList>
    </citation>
    <scope>NUCLEOTIDE SEQUENCE [LARGE SCALE GENOMIC DNA]</scope>
    <source>
        <strain evidence="9 10">SAG 10367</strain>
    </source>
</reference>
<dbReference type="SUPFAM" id="SSF81345">
    <property type="entry name" value="ABC transporter involved in vitamin B12 uptake, BtuC"/>
    <property type="match status" value="1"/>
</dbReference>
<dbReference type="Pfam" id="PF01032">
    <property type="entry name" value="FecCD"/>
    <property type="match status" value="1"/>
</dbReference>
<dbReference type="GO" id="GO:0033214">
    <property type="term" value="P:siderophore-iron import into cell"/>
    <property type="evidence" value="ECO:0007669"/>
    <property type="project" value="TreeGrafter"/>
</dbReference>
<dbReference type="CDD" id="cd06550">
    <property type="entry name" value="TM_ABC_iron-siderophores_like"/>
    <property type="match status" value="1"/>
</dbReference>
<feature type="transmembrane region" description="Helical" evidence="8">
    <location>
        <begin position="6"/>
        <end position="28"/>
    </location>
</feature>
<evidence type="ECO:0000256" key="6">
    <source>
        <dbReference type="ARBA" id="ARBA00022989"/>
    </source>
</evidence>
<feature type="transmembrane region" description="Helical" evidence="8">
    <location>
        <begin position="153"/>
        <end position="174"/>
    </location>
</feature>
<feature type="transmembrane region" description="Helical" evidence="8">
    <location>
        <begin position="309"/>
        <end position="327"/>
    </location>
</feature>
<sequence>MIRVKIPAYTLILWSSPIFIVLAIWLSVVYGAKQIEMSTVWDALFHFDPGNVNHQIIMQSRLPRAVGALLIGALLAISGAIMQGMTRNYLASPSIMGVSDGSAFAVTICMIMMPNSTSMGLILYSFIGSALSIVIVFGLACLLPGGFSPVRMAILGTIIGTFLSSLSAALAMYFQISQNVSFWYNARLHQMDPALIKLAIPFAVIGIAIAIWISKSITILSLGEEVAVSLGQKTMIIKLLSTLSVVILTGISVALAGKIGFVGLIIPHISRFLAGMDYKKIIPCAGVLGGIFLALCDVLSRFLNYPYEMPIGVVTAIIGVPFFLYLIRVKGGGKHE</sequence>
<dbReference type="GO" id="GO:0005886">
    <property type="term" value="C:plasma membrane"/>
    <property type="evidence" value="ECO:0007669"/>
    <property type="project" value="UniProtKB-SubCell"/>
</dbReference>
<keyword evidence="6 8" id="KW-1133">Transmembrane helix</keyword>
<dbReference type="PANTHER" id="PTHR30472:SF30">
    <property type="entry name" value="IRON-UPTAKE SYSTEM PERMEASE PROTEIN FEUB"/>
    <property type="match status" value="1"/>
</dbReference>
<comment type="similarity">
    <text evidence="2">Belongs to the binding-protein-dependent transport system permease family. FecCD subfamily.</text>
</comment>
<feature type="transmembrane region" description="Helical" evidence="8">
    <location>
        <begin position="194"/>
        <end position="213"/>
    </location>
</feature>
<proteinExistence type="inferred from homology"/>
<comment type="subcellular location">
    <subcellularLocation>
        <location evidence="1">Cell membrane</location>
        <topology evidence="1">Multi-pass membrane protein</topology>
    </subcellularLocation>
</comment>
<evidence type="ECO:0000256" key="3">
    <source>
        <dbReference type="ARBA" id="ARBA00022448"/>
    </source>
</evidence>
<dbReference type="InterPro" id="IPR000522">
    <property type="entry name" value="ABC_transptr_permease_BtuC"/>
</dbReference>
<feature type="transmembrane region" description="Helical" evidence="8">
    <location>
        <begin position="121"/>
        <end position="147"/>
    </location>
</feature>
<dbReference type="EMBL" id="CP020557">
    <property type="protein sequence ID" value="ARF66888.1"/>
    <property type="molecule type" value="Genomic_DNA"/>
</dbReference>
<dbReference type="InterPro" id="IPR037294">
    <property type="entry name" value="ABC_BtuC-like"/>
</dbReference>
<dbReference type="RefSeq" id="WP_023485550.1">
    <property type="nucleotide sequence ID" value="NZ_CP020557.1"/>
</dbReference>
<evidence type="ECO:0000256" key="1">
    <source>
        <dbReference type="ARBA" id="ARBA00004651"/>
    </source>
</evidence>
<dbReference type="GO" id="GO:0022857">
    <property type="term" value="F:transmembrane transporter activity"/>
    <property type="evidence" value="ECO:0007669"/>
    <property type="project" value="InterPro"/>
</dbReference>
<accession>A0A1V0UPK9</accession>
<dbReference type="FunFam" id="1.10.3470.10:FF:000001">
    <property type="entry name" value="Vitamin B12 ABC transporter permease BtuC"/>
    <property type="match status" value="1"/>
</dbReference>
<organism evidence="9 10">
    <name type="scientific">Paenibacillus larvae subsp. pulvifaciens</name>
    <dbReference type="NCBI Taxonomy" id="1477"/>
    <lineage>
        <taxon>Bacteria</taxon>
        <taxon>Bacillati</taxon>
        <taxon>Bacillota</taxon>
        <taxon>Bacilli</taxon>
        <taxon>Bacillales</taxon>
        <taxon>Paenibacillaceae</taxon>
        <taxon>Paenibacillus</taxon>
    </lineage>
</organism>
<dbReference type="Proteomes" id="UP000192727">
    <property type="component" value="Chromosome"/>
</dbReference>
<keyword evidence="3" id="KW-0813">Transport</keyword>
<dbReference type="AlphaFoldDB" id="A0A1V0UPK9"/>
<feature type="transmembrane region" description="Helical" evidence="8">
    <location>
        <begin position="245"/>
        <end position="269"/>
    </location>
</feature>
<dbReference type="Gene3D" id="1.10.3470.10">
    <property type="entry name" value="ABC transporter involved in vitamin B12 uptake, BtuC"/>
    <property type="match status" value="1"/>
</dbReference>
<evidence type="ECO:0000256" key="4">
    <source>
        <dbReference type="ARBA" id="ARBA00022475"/>
    </source>
</evidence>
<keyword evidence="7 8" id="KW-0472">Membrane</keyword>
<keyword evidence="4" id="KW-1003">Cell membrane</keyword>
<evidence type="ECO:0000313" key="9">
    <source>
        <dbReference type="EMBL" id="ARF66888.1"/>
    </source>
</evidence>
<feature type="transmembrane region" description="Helical" evidence="8">
    <location>
        <begin position="281"/>
        <end position="303"/>
    </location>
</feature>
<evidence type="ECO:0000256" key="8">
    <source>
        <dbReference type="SAM" id="Phobius"/>
    </source>
</evidence>
<dbReference type="PANTHER" id="PTHR30472">
    <property type="entry name" value="FERRIC ENTEROBACTIN TRANSPORT SYSTEM PERMEASE PROTEIN"/>
    <property type="match status" value="1"/>
</dbReference>
<feature type="transmembrane region" description="Helical" evidence="8">
    <location>
        <begin position="65"/>
        <end position="82"/>
    </location>
</feature>
<name>A0A1V0UPK9_9BACL</name>
<keyword evidence="5 8" id="KW-0812">Transmembrane</keyword>
<evidence type="ECO:0000256" key="5">
    <source>
        <dbReference type="ARBA" id="ARBA00022692"/>
    </source>
</evidence>